<gene>
    <name evidence="11" type="ORF">LS77_001435</name>
</gene>
<evidence type="ECO:0000256" key="3">
    <source>
        <dbReference type="ARBA" id="ARBA00012865"/>
    </source>
</evidence>
<dbReference type="Proteomes" id="UP000029870">
    <property type="component" value="Unassembled WGS sequence"/>
</dbReference>
<sequence length="495" mass="53521">MMMKKRIFLLALISFSLCVYAADEEQAETRAAQPKAQQNTGSSGKSPVTNVPANGGYDLRDPRYYGGQYNMQGGYYPQQYYAPYGGYYRYDPYDPRTYERYYDPYDPRTYERYYYGNNFYYPVPSYPTPSIPQTIPSYGQGQPVYNGDEEKPQAPSVVPSQNQAWFDEGGGNQIQIAPTPPSDIAISYAPRVPPMPYTPNNINIVQPSYNFPKPDNSPTENALADPKSASATLNAGVEAARKGDYKQALSMFNTACDQGNPAGCFGVGVMFMYGAGVQSDTQKAIKYYQKGCAGGDPTACANLGMIYDEAPNMGNNKQKAAEMYMTGCAGGDVDACNNIGWAYANGSGVPKDLNKALQYYRFACDAGSQLGCYNLGLLNNASSAYGINNANMNPADLNYVACNAGDIVGCANLGYIYAQGLEGAPINYGLAAQYFNTACMGGVASSCNNLGVLYEQGRGITQNAGQALQMYSLACEAGLQNGCDNYRNLKKKVGG</sequence>
<dbReference type="SMART" id="SM00671">
    <property type="entry name" value="SEL1"/>
    <property type="match status" value="6"/>
</dbReference>
<evidence type="ECO:0000256" key="5">
    <source>
        <dbReference type="ARBA" id="ARBA00022801"/>
    </source>
</evidence>
<keyword evidence="8" id="KW-0046">Antibiotic resistance</keyword>
<comment type="catalytic activity">
    <reaction evidence="1 9">
        <text>a beta-lactam + H2O = a substituted beta-amino acid</text>
        <dbReference type="Rhea" id="RHEA:20401"/>
        <dbReference type="ChEBI" id="CHEBI:15377"/>
        <dbReference type="ChEBI" id="CHEBI:35627"/>
        <dbReference type="ChEBI" id="CHEBI:140347"/>
        <dbReference type="EC" id="3.5.2.6"/>
    </reaction>
</comment>
<dbReference type="SUPFAM" id="SSF81901">
    <property type="entry name" value="HCP-like"/>
    <property type="match status" value="2"/>
</dbReference>
<dbReference type="InterPro" id="IPR040239">
    <property type="entry name" value="HcpB-like"/>
</dbReference>
<feature type="compositionally biased region" description="Polar residues" evidence="10">
    <location>
        <begin position="35"/>
        <end position="52"/>
    </location>
</feature>
<feature type="chain" id="PRO_5026417046" description="Beta-lactamase" evidence="9">
    <location>
        <begin position="22"/>
        <end position="495"/>
    </location>
</feature>
<comment type="similarity">
    <text evidence="2 9">Belongs to the hcp beta-lactamase family.</text>
</comment>
<evidence type="ECO:0000256" key="8">
    <source>
        <dbReference type="ARBA" id="ARBA00023251"/>
    </source>
</evidence>
<comment type="function">
    <text evidence="9">Hydrolyzes 6-aminopenicillinic acid and 7-aminocephalosporanic acid (ACA) derivatives.</text>
</comment>
<comment type="caution">
    <text evidence="11">The sequence shown here is derived from an EMBL/GenBank/DDBJ whole genome shotgun (WGS) entry which is preliminary data.</text>
</comment>
<keyword evidence="4" id="KW-0677">Repeat</keyword>
<comment type="subcellular location">
    <subcellularLocation>
        <location evidence="9">Secreted</location>
    </subcellularLocation>
</comment>
<proteinExistence type="inferred from homology"/>
<dbReference type="Gene3D" id="1.25.40.10">
    <property type="entry name" value="Tetratricopeptide repeat domain"/>
    <property type="match status" value="2"/>
</dbReference>
<dbReference type="InterPro" id="IPR011990">
    <property type="entry name" value="TPR-like_helical_dom_sf"/>
</dbReference>
<evidence type="ECO:0000256" key="10">
    <source>
        <dbReference type="SAM" id="MobiDB-lite"/>
    </source>
</evidence>
<keyword evidence="9" id="KW-0732">Signal</keyword>
<name>A0A6D2CAP5_9HELI</name>
<dbReference type="GO" id="GO:0008800">
    <property type="term" value="F:beta-lactamase activity"/>
    <property type="evidence" value="ECO:0007669"/>
    <property type="project" value="UniProtKB-UniRule"/>
</dbReference>
<evidence type="ECO:0000256" key="7">
    <source>
        <dbReference type="ARBA" id="ARBA00023157"/>
    </source>
</evidence>
<reference evidence="11 12" key="1">
    <citation type="journal article" date="2014" name="Genome Announc.">
        <title>Draft genome sequences of eight enterohepatic helicobacter species isolated from both laboratory and wild rodents.</title>
        <authorList>
            <person name="Sheh A."/>
            <person name="Shen Z."/>
            <person name="Fox J.G."/>
        </authorList>
    </citation>
    <scope>NUCLEOTIDE SEQUENCE [LARGE SCALE GENOMIC DNA]</scope>
    <source>
        <strain evidence="11 12">Missouri</strain>
    </source>
</reference>
<dbReference type="PANTHER" id="PTHR13891:SF1">
    <property type="entry name" value="CYTOCHROME C OXIDASE ASSEMBLY FACTOR 7"/>
    <property type="match status" value="1"/>
</dbReference>
<accession>A0A6D2CAP5</accession>
<feature type="region of interest" description="Disordered" evidence="10">
    <location>
        <begin position="30"/>
        <end position="59"/>
    </location>
</feature>
<keyword evidence="5 9" id="KW-0378">Hydrolase</keyword>
<protein>
    <recommendedName>
        <fullName evidence="3 9">Beta-lactamase</fullName>
        <ecNumber evidence="3 9">3.5.2.6</ecNumber>
    </recommendedName>
</protein>
<dbReference type="PANTHER" id="PTHR13891">
    <property type="entry name" value="CYTOCHROME C OXIDASE ASSEMBLY FACTOR 7"/>
    <property type="match status" value="1"/>
</dbReference>
<dbReference type="GO" id="GO:0046677">
    <property type="term" value="P:response to antibiotic"/>
    <property type="evidence" value="ECO:0007669"/>
    <property type="project" value="UniProtKB-KW"/>
</dbReference>
<keyword evidence="9" id="KW-0964">Secreted</keyword>
<keyword evidence="6" id="KW-0802">TPR repeat</keyword>
<evidence type="ECO:0000256" key="1">
    <source>
        <dbReference type="ARBA" id="ARBA00001526"/>
    </source>
</evidence>
<dbReference type="GO" id="GO:0005576">
    <property type="term" value="C:extracellular region"/>
    <property type="evidence" value="ECO:0007669"/>
    <property type="project" value="UniProtKB-SubCell"/>
</dbReference>
<evidence type="ECO:0000256" key="9">
    <source>
        <dbReference type="RuleBase" id="RU366075"/>
    </source>
</evidence>
<feature type="signal peptide" evidence="9">
    <location>
        <begin position="1"/>
        <end position="21"/>
    </location>
</feature>
<evidence type="ECO:0000256" key="2">
    <source>
        <dbReference type="ARBA" id="ARBA00008486"/>
    </source>
</evidence>
<dbReference type="EMBL" id="JRPH02000003">
    <property type="protein sequence ID" value="TLE06118.1"/>
    <property type="molecule type" value="Genomic_DNA"/>
</dbReference>
<dbReference type="AlphaFoldDB" id="A0A6D2CAP5"/>
<keyword evidence="7" id="KW-1015">Disulfide bond</keyword>
<evidence type="ECO:0000256" key="4">
    <source>
        <dbReference type="ARBA" id="ARBA00022737"/>
    </source>
</evidence>
<dbReference type="InterPro" id="IPR006597">
    <property type="entry name" value="Sel1-like"/>
</dbReference>
<dbReference type="Pfam" id="PF08238">
    <property type="entry name" value="Sel1"/>
    <property type="match status" value="6"/>
</dbReference>
<dbReference type="EC" id="3.5.2.6" evidence="3 9"/>
<organism evidence="11 12">
    <name type="scientific">Helicobacter bilis</name>
    <dbReference type="NCBI Taxonomy" id="37372"/>
    <lineage>
        <taxon>Bacteria</taxon>
        <taxon>Pseudomonadati</taxon>
        <taxon>Campylobacterota</taxon>
        <taxon>Epsilonproteobacteria</taxon>
        <taxon>Campylobacterales</taxon>
        <taxon>Helicobacteraceae</taxon>
        <taxon>Helicobacter</taxon>
    </lineage>
</organism>
<evidence type="ECO:0000313" key="11">
    <source>
        <dbReference type="EMBL" id="TLE06118.1"/>
    </source>
</evidence>
<evidence type="ECO:0000256" key="6">
    <source>
        <dbReference type="ARBA" id="ARBA00022803"/>
    </source>
</evidence>
<evidence type="ECO:0000313" key="12">
    <source>
        <dbReference type="Proteomes" id="UP000029870"/>
    </source>
</evidence>